<feature type="transmembrane region" description="Helical" evidence="7">
    <location>
        <begin position="12"/>
        <end position="34"/>
    </location>
</feature>
<evidence type="ECO:0000256" key="3">
    <source>
        <dbReference type="ARBA" id="ARBA00022475"/>
    </source>
</evidence>
<keyword evidence="3" id="KW-1003">Cell membrane</keyword>
<dbReference type="PANTHER" id="PTHR43163">
    <property type="entry name" value="DIPEPTIDE TRANSPORT SYSTEM PERMEASE PROTEIN DPPB-RELATED"/>
    <property type="match status" value="1"/>
</dbReference>
<dbReference type="Gene3D" id="1.10.3720.10">
    <property type="entry name" value="MetI-like"/>
    <property type="match status" value="1"/>
</dbReference>
<dbReference type="Proteomes" id="UP001597417">
    <property type="component" value="Unassembled WGS sequence"/>
</dbReference>
<evidence type="ECO:0000313" key="9">
    <source>
        <dbReference type="EMBL" id="MFD2415458.1"/>
    </source>
</evidence>
<name>A0ABW5FKC5_9PSEU</name>
<evidence type="ECO:0000256" key="1">
    <source>
        <dbReference type="ARBA" id="ARBA00004651"/>
    </source>
</evidence>
<keyword evidence="6 7" id="KW-0472">Membrane</keyword>
<dbReference type="PROSITE" id="PS50928">
    <property type="entry name" value="ABC_TM1"/>
    <property type="match status" value="1"/>
</dbReference>
<accession>A0ABW5FKC5</accession>
<reference evidence="10" key="1">
    <citation type="journal article" date="2019" name="Int. J. Syst. Evol. Microbiol.">
        <title>The Global Catalogue of Microorganisms (GCM) 10K type strain sequencing project: providing services to taxonomists for standard genome sequencing and annotation.</title>
        <authorList>
            <consortium name="The Broad Institute Genomics Platform"/>
            <consortium name="The Broad Institute Genome Sequencing Center for Infectious Disease"/>
            <person name="Wu L."/>
            <person name="Ma J."/>
        </authorList>
    </citation>
    <scope>NUCLEOTIDE SEQUENCE [LARGE SCALE GENOMIC DNA]</scope>
    <source>
        <strain evidence="10">CGMCC 4.7645</strain>
    </source>
</reference>
<evidence type="ECO:0000313" key="10">
    <source>
        <dbReference type="Proteomes" id="UP001597417"/>
    </source>
</evidence>
<feature type="transmembrane region" description="Helical" evidence="7">
    <location>
        <begin position="107"/>
        <end position="130"/>
    </location>
</feature>
<feature type="transmembrane region" description="Helical" evidence="7">
    <location>
        <begin position="142"/>
        <end position="164"/>
    </location>
</feature>
<evidence type="ECO:0000256" key="4">
    <source>
        <dbReference type="ARBA" id="ARBA00022692"/>
    </source>
</evidence>
<comment type="subcellular location">
    <subcellularLocation>
        <location evidence="1 7">Cell membrane</location>
        <topology evidence="1 7">Multi-pass membrane protein</topology>
    </subcellularLocation>
</comment>
<dbReference type="Pfam" id="PF00528">
    <property type="entry name" value="BPD_transp_1"/>
    <property type="match status" value="1"/>
</dbReference>
<feature type="transmembrane region" description="Helical" evidence="7">
    <location>
        <begin position="184"/>
        <end position="202"/>
    </location>
</feature>
<protein>
    <submittedName>
        <fullName evidence="9">ABC transporter permease</fullName>
    </submittedName>
</protein>
<proteinExistence type="inferred from homology"/>
<keyword evidence="10" id="KW-1185">Reference proteome</keyword>
<feature type="transmembrane region" description="Helical" evidence="7">
    <location>
        <begin position="237"/>
        <end position="263"/>
    </location>
</feature>
<organism evidence="9 10">
    <name type="scientific">Amycolatopsis pigmentata</name>
    <dbReference type="NCBI Taxonomy" id="450801"/>
    <lineage>
        <taxon>Bacteria</taxon>
        <taxon>Bacillati</taxon>
        <taxon>Actinomycetota</taxon>
        <taxon>Actinomycetes</taxon>
        <taxon>Pseudonocardiales</taxon>
        <taxon>Pseudonocardiaceae</taxon>
        <taxon>Amycolatopsis</taxon>
    </lineage>
</organism>
<evidence type="ECO:0000256" key="6">
    <source>
        <dbReference type="ARBA" id="ARBA00023136"/>
    </source>
</evidence>
<dbReference type="EMBL" id="JBHUKR010000004">
    <property type="protein sequence ID" value="MFD2415458.1"/>
    <property type="molecule type" value="Genomic_DNA"/>
</dbReference>
<sequence length="318" mass="33992">MRAHLPPSARWWLRRLMLGIFVIWGAATLAFIGLHLLHGDPARVIAGGGGMISGSSVRLLAQINREYGFDQPLPVQYGRFLGHLLHGQLGTSYQLNQPVSSVIFTQLWSTVSVALGAAVLGFALALVLALSSAGRPKTRALLSTLELVAVSTPSFWVGILLLAAFSFRLQWFPVLGNEGARSLVLPWVTLALPIAGTLALVMRDGLERALDQPFATTVRARGATSARLKLRHALRHALLPVLTLSGWTLGSLLGGVVVVETVFARAGIGQVAVTAVNGRDLPVVTGVVLLATVAFVVINTGVDVLYRFVDPRLRTVPQ</sequence>
<dbReference type="CDD" id="cd06261">
    <property type="entry name" value="TM_PBP2"/>
    <property type="match status" value="1"/>
</dbReference>
<evidence type="ECO:0000256" key="2">
    <source>
        <dbReference type="ARBA" id="ARBA00022448"/>
    </source>
</evidence>
<keyword evidence="5 7" id="KW-1133">Transmembrane helix</keyword>
<dbReference type="InterPro" id="IPR035906">
    <property type="entry name" value="MetI-like_sf"/>
</dbReference>
<evidence type="ECO:0000256" key="5">
    <source>
        <dbReference type="ARBA" id="ARBA00022989"/>
    </source>
</evidence>
<dbReference type="PANTHER" id="PTHR43163:SF6">
    <property type="entry name" value="DIPEPTIDE TRANSPORT SYSTEM PERMEASE PROTEIN DPPB-RELATED"/>
    <property type="match status" value="1"/>
</dbReference>
<keyword evidence="4 7" id="KW-0812">Transmembrane</keyword>
<dbReference type="InterPro" id="IPR000515">
    <property type="entry name" value="MetI-like"/>
</dbReference>
<feature type="transmembrane region" description="Helical" evidence="7">
    <location>
        <begin position="283"/>
        <end position="306"/>
    </location>
</feature>
<dbReference type="SUPFAM" id="SSF161098">
    <property type="entry name" value="MetI-like"/>
    <property type="match status" value="1"/>
</dbReference>
<comment type="caution">
    <text evidence="9">The sequence shown here is derived from an EMBL/GenBank/DDBJ whole genome shotgun (WGS) entry which is preliminary data.</text>
</comment>
<gene>
    <name evidence="9" type="ORF">ACFSXZ_03855</name>
</gene>
<keyword evidence="2 7" id="KW-0813">Transport</keyword>
<dbReference type="RefSeq" id="WP_378261266.1">
    <property type="nucleotide sequence ID" value="NZ_JBHUKR010000004.1"/>
</dbReference>
<comment type="similarity">
    <text evidence="7">Belongs to the binding-protein-dependent transport system permease family.</text>
</comment>
<feature type="domain" description="ABC transmembrane type-1" evidence="8">
    <location>
        <begin position="107"/>
        <end position="306"/>
    </location>
</feature>
<evidence type="ECO:0000259" key="8">
    <source>
        <dbReference type="PROSITE" id="PS50928"/>
    </source>
</evidence>
<evidence type="ECO:0000256" key="7">
    <source>
        <dbReference type="RuleBase" id="RU363032"/>
    </source>
</evidence>